<dbReference type="SFLD" id="SFLDG01200">
    <property type="entry name" value="SUF1.1"/>
    <property type="match status" value="1"/>
</dbReference>
<evidence type="ECO:0000313" key="4">
    <source>
        <dbReference type="Proteomes" id="UP001219568"/>
    </source>
</evidence>
<proteinExistence type="inferred from homology"/>
<protein>
    <recommendedName>
        <fullName evidence="2">Thioredoxin-like fold domain-containing protein</fullName>
    </recommendedName>
</protein>
<dbReference type="InterPro" id="IPR050931">
    <property type="entry name" value="Mito_Protein_Transport_Metaxin"/>
</dbReference>
<name>A0AAD6ICD1_PENCN</name>
<gene>
    <name evidence="3" type="ORF">N7460_004709</name>
</gene>
<dbReference type="Pfam" id="PF17172">
    <property type="entry name" value="GST_N_4"/>
    <property type="match status" value="1"/>
</dbReference>
<dbReference type="AlphaFoldDB" id="A0AAD6ICD1"/>
<sequence>MAEQPQLTLYRGFPGSDEYTWSPFVTKIELRLRFSALKYSKQAGSPRDGPRGKIPYLTLAQPDGSETQTLSDSSLMIRNLVEKGLIEDLNGSLSPRARTHDLGLRALLEERLYFLTCHEKWFENYYTMRDHVLGSIPYPLRVGVGLLVYRNMAQTLYGQGTLRFTDDEIASMRRDIWEEISSLLISSKSASKNAEQNQVFWLLGGDTPTEADAVCFGFIVAALTSTACPKAQKVVKSLPVVVEYARRIHDRFFPEYMLWE</sequence>
<dbReference type="Proteomes" id="UP001219568">
    <property type="component" value="Unassembled WGS sequence"/>
</dbReference>
<comment type="caution">
    <text evidence="3">The sequence shown here is derived from an EMBL/GenBank/DDBJ whole genome shotgun (WGS) entry which is preliminary data.</text>
</comment>
<reference evidence="3" key="1">
    <citation type="journal article" date="2023" name="IMA Fungus">
        <title>Comparative genomic study of the Penicillium genus elucidates a diverse pangenome and 15 lateral gene transfer events.</title>
        <authorList>
            <person name="Petersen C."/>
            <person name="Sorensen T."/>
            <person name="Nielsen M.R."/>
            <person name="Sondergaard T.E."/>
            <person name="Sorensen J.L."/>
            <person name="Fitzpatrick D.A."/>
            <person name="Frisvad J.C."/>
            <person name="Nielsen K.L."/>
        </authorList>
    </citation>
    <scope>NUCLEOTIDE SEQUENCE</scope>
    <source>
        <strain evidence="3">IBT 15450</strain>
    </source>
</reference>
<dbReference type="InterPro" id="IPR012336">
    <property type="entry name" value="Thioredoxin-like_fold"/>
</dbReference>
<organism evidence="3 4">
    <name type="scientific">Penicillium canescens</name>
    <dbReference type="NCBI Taxonomy" id="5083"/>
    <lineage>
        <taxon>Eukaryota</taxon>
        <taxon>Fungi</taxon>
        <taxon>Dikarya</taxon>
        <taxon>Ascomycota</taxon>
        <taxon>Pezizomycotina</taxon>
        <taxon>Eurotiomycetes</taxon>
        <taxon>Eurotiomycetidae</taxon>
        <taxon>Eurotiales</taxon>
        <taxon>Aspergillaceae</taxon>
        <taxon>Penicillium</taxon>
    </lineage>
</organism>
<dbReference type="PANTHER" id="PTHR12289:SF41">
    <property type="entry name" value="FAILED AXON CONNECTIONS-RELATED"/>
    <property type="match status" value="1"/>
</dbReference>
<dbReference type="InterPro" id="IPR040079">
    <property type="entry name" value="Glutathione_S-Trfase"/>
</dbReference>
<accession>A0AAD6ICD1</accession>
<evidence type="ECO:0000259" key="2">
    <source>
        <dbReference type="Pfam" id="PF17172"/>
    </source>
</evidence>
<dbReference type="SFLD" id="SFLDG01180">
    <property type="entry name" value="SUF1"/>
    <property type="match status" value="1"/>
</dbReference>
<dbReference type="GO" id="GO:0005737">
    <property type="term" value="C:cytoplasm"/>
    <property type="evidence" value="ECO:0007669"/>
    <property type="project" value="TreeGrafter"/>
</dbReference>
<evidence type="ECO:0000313" key="3">
    <source>
        <dbReference type="EMBL" id="KAJ6043354.1"/>
    </source>
</evidence>
<dbReference type="InterPro" id="IPR026928">
    <property type="entry name" value="FAX/IsoI-like"/>
</dbReference>
<dbReference type="EMBL" id="JAQJZL010000004">
    <property type="protein sequence ID" value="KAJ6043354.1"/>
    <property type="molecule type" value="Genomic_DNA"/>
</dbReference>
<dbReference type="SFLD" id="SFLDS00019">
    <property type="entry name" value="Glutathione_Transferase_(cytos"/>
    <property type="match status" value="1"/>
</dbReference>
<keyword evidence="4" id="KW-1185">Reference proteome</keyword>
<feature type="domain" description="Thioredoxin-like fold" evidence="2">
    <location>
        <begin position="23"/>
        <end position="124"/>
    </location>
</feature>
<reference evidence="3" key="2">
    <citation type="submission" date="2023-01" db="EMBL/GenBank/DDBJ databases">
        <authorList>
            <person name="Petersen C."/>
        </authorList>
    </citation>
    <scope>NUCLEOTIDE SEQUENCE</scope>
    <source>
        <strain evidence="3">IBT 15450</strain>
    </source>
</reference>
<comment type="similarity">
    <text evidence="1">Belongs to the FAX family.</text>
</comment>
<dbReference type="PANTHER" id="PTHR12289">
    <property type="entry name" value="METAXIN RELATED"/>
    <property type="match status" value="1"/>
</dbReference>
<evidence type="ECO:0000256" key="1">
    <source>
        <dbReference type="ARBA" id="ARBA00006475"/>
    </source>
</evidence>